<protein>
    <submittedName>
        <fullName evidence="2">Uncharacterized protein</fullName>
    </submittedName>
</protein>
<feature type="compositionally biased region" description="Low complexity" evidence="1">
    <location>
        <begin position="165"/>
        <end position="175"/>
    </location>
</feature>
<evidence type="ECO:0000313" key="3">
    <source>
        <dbReference type="Proteomes" id="UP000054485"/>
    </source>
</evidence>
<sequence>MNLPPAVQQFFDLPSDSDLDKYLDKDLSLDHMDSGLTGSPHLHDSDFVLLDREYWNPSRLCLVHRRIFGPSEQAPSTRTDWIADLFTTPKKGSGKAPLSTGSITEPKSDNPTVSLSIPTTISKAPSTGSITAPESDDPTIPLGIPTTISKAPSTGSITEPESDDPTIPLITPTTISKAPESDGSITEPESDDNNIATVPTISESSARLGHHCLFTTPSLPPPDSLYWKYFTKEEDERMYDRSGTDKSFQAVREMKKELQALMDA</sequence>
<dbReference type="OrthoDB" id="2671199at2759"/>
<feature type="region of interest" description="Disordered" evidence="1">
    <location>
        <begin position="91"/>
        <end position="196"/>
    </location>
</feature>
<feature type="compositionally biased region" description="Polar residues" evidence="1">
    <location>
        <begin position="146"/>
        <end position="159"/>
    </location>
</feature>
<accession>A0A0D0AI69</accession>
<reference evidence="2 3" key="1">
    <citation type="submission" date="2014-04" db="EMBL/GenBank/DDBJ databases">
        <authorList>
            <consortium name="DOE Joint Genome Institute"/>
            <person name="Kuo A."/>
            <person name="Ruytinx J."/>
            <person name="Rineau F."/>
            <person name="Colpaert J."/>
            <person name="Kohler A."/>
            <person name="Nagy L.G."/>
            <person name="Floudas D."/>
            <person name="Copeland A."/>
            <person name="Barry K.W."/>
            <person name="Cichocki N."/>
            <person name="Veneault-Fourrey C."/>
            <person name="LaButti K."/>
            <person name="Lindquist E.A."/>
            <person name="Lipzen A."/>
            <person name="Lundell T."/>
            <person name="Morin E."/>
            <person name="Murat C."/>
            <person name="Sun H."/>
            <person name="Tunlid A."/>
            <person name="Henrissat B."/>
            <person name="Grigoriev I.V."/>
            <person name="Hibbett D.S."/>
            <person name="Martin F."/>
            <person name="Nordberg H.P."/>
            <person name="Cantor M.N."/>
            <person name="Hua S.X."/>
        </authorList>
    </citation>
    <scope>NUCLEOTIDE SEQUENCE [LARGE SCALE GENOMIC DNA]</scope>
    <source>
        <strain evidence="2 3">UH-Slu-Lm8-n1</strain>
    </source>
</reference>
<reference evidence="3" key="2">
    <citation type="submission" date="2015-01" db="EMBL/GenBank/DDBJ databases">
        <title>Evolutionary Origins and Diversification of the Mycorrhizal Mutualists.</title>
        <authorList>
            <consortium name="DOE Joint Genome Institute"/>
            <consortium name="Mycorrhizal Genomics Consortium"/>
            <person name="Kohler A."/>
            <person name="Kuo A."/>
            <person name="Nagy L.G."/>
            <person name="Floudas D."/>
            <person name="Copeland A."/>
            <person name="Barry K.W."/>
            <person name="Cichocki N."/>
            <person name="Veneault-Fourrey C."/>
            <person name="LaButti K."/>
            <person name="Lindquist E.A."/>
            <person name="Lipzen A."/>
            <person name="Lundell T."/>
            <person name="Morin E."/>
            <person name="Murat C."/>
            <person name="Riley R."/>
            <person name="Ohm R."/>
            <person name="Sun H."/>
            <person name="Tunlid A."/>
            <person name="Henrissat B."/>
            <person name="Grigoriev I.V."/>
            <person name="Hibbett D.S."/>
            <person name="Martin F."/>
        </authorList>
    </citation>
    <scope>NUCLEOTIDE SEQUENCE [LARGE SCALE GENOMIC DNA]</scope>
    <source>
        <strain evidence="3">UH-Slu-Lm8-n1</strain>
    </source>
</reference>
<dbReference type="EMBL" id="KN835266">
    <property type="protein sequence ID" value="KIK41506.1"/>
    <property type="molecule type" value="Genomic_DNA"/>
</dbReference>
<dbReference type="Proteomes" id="UP000054485">
    <property type="component" value="Unassembled WGS sequence"/>
</dbReference>
<dbReference type="AlphaFoldDB" id="A0A0D0AI69"/>
<evidence type="ECO:0000256" key="1">
    <source>
        <dbReference type="SAM" id="MobiDB-lite"/>
    </source>
</evidence>
<gene>
    <name evidence="2" type="ORF">CY34DRAFT_12977</name>
</gene>
<dbReference type="HOGENOM" id="CLU_092150_0_0_1"/>
<dbReference type="InParanoid" id="A0A0D0AI69"/>
<proteinExistence type="predicted"/>
<feature type="compositionally biased region" description="Polar residues" evidence="1">
    <location>
        <begin position="99"/>
        <end position="132"/>
    </location>
</feature>
<keyword evidence="3" id="KW-1185">Reference proteome</keyword>
<name>A0A0D0AI69_9AGAM</name>
<evidence type="ECO:0000313" key="2">
    <source>
        <dbReference type="EMBL" id="KIK41506.1"/>
    </source>
</evidence>
<organism evidence="2 3">
    <name type="scientific">Suillus luteus UH-Slu-Lm8-n1</name>
    <dbReference type="NCBI Taxonomy" id="930992"/>
    <lineage>
        <taxon>Eukaryota</taxon>
        <taxon>Fungi</taxon>
        <taxon>Dikarya</taxon>
        <taxon>Basidiomycota</taxon>
        <taxon>Agaricomycotina</taxon>
        <taxon>Agaricomycetes</taxon>
        <taxon>Agaricomycetidae</taxon>
        <taxon>Boletales</taxon>
        <taxon>Suillineae</taxon>
        <taxon>Suillaceae</taxon>
        <taxon>Suillus</taxon>
    </lineage>
</organism>